<dbReference type="PANTHER" id="PTHR47683">
    <property type="entry name" value="PSEUDOURIDINE SYNTHASE FAMILY PROTEIN-RELATED"/>
    <property type="match status" value="1"/>
</dbReference>
<comment type="similarity">
    <text evidence="1 5">Belongs to the pseudouridine synthase RsuA family.</text>
</comment>
<dbReference type="PROSITE" id="PS01149">
    <property type="entry name" value="PSI_RSU"/>
    <property type="match status" value="1"/>
</dbReference>
<dbReference type="Gene3D" id="3.30.70.1560">
    <property type="entry name" value="Alpha-L RNA-binding motif"/>
    <property type="match status" value="1"/>
</dbReference>
<keyword evidence="2 4" id="KW-0694">RNA-binding</keyword>
<dbReference type="PANTHER" id="PTHR47683:SF3">
    <property type="entry name" value="RIBOSOMAL LARGE SUBUNIT PSEUDOURIDINE SYNTHASE B"/>
    <property type="match status" value="1"/>
</dbReference>
<dbReference type="InterPro" id="IPR050343">
    <property type="entry name" value="RsuA_PseudoU_synthase"/>
</dbReference>
<reference evidence="7 8" key="1">
    <citation type="submission" date="2017-08" db="EMBL/GenBank/DDBJ databases">
        <title>Infants hospitalized years apart are colonized by the same room-sourced microbial strains.</title>
        <authorList>
            <person name="Brooks B."/>
            <person name="Olm M.R."/>
            <person name="Firek B.A."/>
            <person name="Baker R."/>
            <person name="Thomas B.C."/>
            <person name="Morowitz M.J."/>
            <person name="Banfield J.F."/>
        </authorList>
    </citation>
    <scope>NUCLEOTIDE SEQUENCE [LARGE SCALE GENOMIC DNA]</scope>
    <source>
        <strain evidence="7">S2_005_002_R2_29</strain>
    </source>
</reference>
<organism evidence="7 8">
    <name type="scientific">Micavibrio aeruginosavorus</name>
    <dbReference type="NCBI Taxonomy" id="349221"/>
    <lineage>
        <taxon>Bacteria</taxon>
        <taxon>Pseudomonadati</taxon>
        <taxon>Bdellovibrionota</taxon>
        <taxon>Bdellovibrionia</taxon>
        <taxon>Bdellovibrionales</taxon>
        <taxon>Pseudobdellovibrionaceae</taxon>
        <taxon>Micavibrio</taxon>
    </lineage>
</organism>
<name>A0A2W5QA11_9BACT</name>
<evidence type="ECO:0000313" key="7">
    <source>
        <dbReference type="EMBL" id="PZQ48240.1"/>
    </source>
</evidence>
<dbReference type="Gene3D" id="3.10.290.10">
    <property type="entry name" value="RNA-binding S4 domain"/>
    <property type="match status" value="1"/>
</dbReference>
<dbReference type="GO" id="GO:0000455">
    <property type="term" value="P:enzyme-directed rRNA pseudouridine synthesis"/>
    <property type="evidence" value="ECO:0007669"/>
    <property type="project" value="UniProtKB-ARBA"/>
</dbReference>
<dbReference type="Proteomes" id="UP000249417">
    <property type="component" value="Unassembled WGS sequence"/>
</dbReference>
<protein>
    <recommendedName>
        <fullName evidence="5">Pseudouridine synthase</fullName>
        <ecNumber evidence="5">5.4.99.-</ecNumber>
    </recommendedName>
</protein>
<dbReference type="InterPro" id="IPR042092">
    <property type="entry name" value="PsdUridine_s_RsuA/RluB/E/F_cat"/>
</dbReference>
<dbReference type="InterPro" id="IPR000748">
    <property type="entry name" value="PsdUridine_synth_RsuA/RluB/E/F"/>
</dbReference>
<dbReference type="GO" id="GO:0003723">
    <property type="term" value="F:RNA binding"/>
    <property type="evidence" value="ECO:0007669"/>
    <property type="project" value="UniProtKB-KW"/>
</dbReference>
<dbReference type="InterPro" id="IPR006145">
    <property type="entry name" value="PsdUridine_synth_RsuA/RluA"/>
</dbReference>
<dbReference type="Pfam" id="PF01479">
    <property type="entry name" value="S4"/>
    <property type="match status" value="1"/>
</dbReference>
<proteinExistence type="inferred from homology"/>
<evidence type="ECO:0000259" key="6">
    <source>
        <dbReference type="SMART" id="SM00363"/>
    </source>
</evidence>
<evidence type="ECO:0000256" key="4">
    <source>
        <dbReference type="PROSITE-ProRule" id="PRU00182"/>
    </source>
</evidence>
<dbReference type="SUPFAM" id="SSF55120">
    <property type="entry name" value="Pseudouridine synthase"/>
    <property type="match status" value="1"/>
</dbReference>
<keyword evidence="3 5" id="KW-0413">Isomerase</keyword>
<evidence type="ECO:0000313" key="8">
    <source>
        <dbReference type="Proteomes" id="UP000249417"/>
    </source>
</evidence>
<dbReference type="Gene3D" id="3.30.70.580">
    <property type="entry name" value="Pseudouridine synthase I, catalytic domain, N-terminal subdomain"/>
    <property type="match status" value="1"/>
</dbReference>
<dbReference type="InterPro" id="IPR036986">
    <property type="entry name" value="S4_RNA-bd_sf"/>
</dbReference>
<accession>A0A2W5QA11</accession>
<dbReference type="InterPro" id="IPR020103">
    <property type="entry name" value="PsdUridine_synth_cat_dom_sf"/>
</dbReference>
<dbReference type="Pfam" id="PF00849">
    <property type="entry name" value="PseudoU_synth_2"/>
    <property type="match status" value="1"/>
</dbReference>
<gene>
    <name evidence="7" type="ORF">DI551_01760</name>
</gene>
<dbReference type="EC" id="5.4.99.-" evidence="5"/>
<evidence type="ECO:0000256" key="2">
    <source>
        <dbReference type="ARBA" id="ARBA00022884"/>
    </source>
</evidence>
<dbReference type="InterPro" id="IPR020094">
    <property type="entry name" value="TruA/RsuA/RluB/E/F_N"/>
</dbReference>
<dbReference type="SUPFAM" id="SSF55174">
    <property type="entry name" value="Alpha-L RNA-binding motif"/>
    <property type="match status" value="1"/>
</dbReference>
<dbReference type="InterPro" id="IPR002942">
    <property type="entry name" value="S4_RNA-bd"/>
</dbReference>
<dbReference type="AlphaFoldDB" id="A0A2W5QA11"/>
<feature type="domain" description="RNA-binding S4" evidence="6">
    <location>
        <begin position="10"/>
        <end position="67"/>
    </location>
</feature>
<dbReference type="InterPro" id="IPR018496">
    <property type="entry name" value="PsdUridine_synth_RsuA/RluB_CS"/>
</dbReference>
<dbReference type="FunFam" id="3.10.290.10:FF:000003">
    <property type="entry name" value="Pseudouridine synthase"/>
    <property type="match status" value="1"/>
</dbReference>
<dbReference type="GO" id="GO:0120159">
    <property type="term" value="F:rRNA pseudouridine synthase activity"/>
    <property type="evidence" value="ECO:0007669"/>
    <property type="project" value="UniProtKB-ARBA"/>
</dbReference>
<dbReference type="EMBL" id="QFQB01000006">
    <property type="protein sequence ID" value="PZQ48240.1"/>
    <property type="molecule type" value="Genomic_DNA"/>
</dbReference>
<dbReference type="NCBIfam" id="TIGR00093">
    <property type="entry name" value="pseudouridine synthase"/>
    <property type="match status" value="1"/>
</dbReference>
<evidence type="ECO:0000256" key="5">
    <source>
        <dbReference type="RuleBase" id="RU003887"/>
    </source>
</evidence>
<evidence type="ECO:0000256" key="3">
    <source>
        <dbReference type="ARBA" id="ARBA00023235"/>
    </source>
</evidence>
<dbReference type="SMART" id="SM00363">
    <property type="entry name" value="S4"/>
    <property type="match status" value="1"/>
</dbReference>
<evidence type="ECO:0000256" key="1">
    <source>
        <dbReference type="ARBA" id="ARBA00008348"/>
    </source>
</evidence>
<sequence>MENEAEGKGERIAKVMARAGLCSRRDAEKWIEAGRVYVNGKKLQTPAFVVGPADEVVVDGEKLQEAEKTRLFLYHKPNNLVTTARDEKGRKTIFDALPKALPRVVTVGRLDLTTEGLLLLTNDGELSRYMELPATGWVRKYRVRAHGRVSQTKLESLKKGLTYKGVKYGPIEAKLESQQGANVWIEVAITEGKNREVRNVMEHLELVVNRLIRVSYGPFHLGSLPKGAVLEVKPQMLKEQLAGFFKGRKL</sequence>
<dbReference type="CDD" id="cd00165">
    <property type="entry name" value="S4"/>
    <property type="match status" value="1"/>
</dbReference>
<dbReference type="PROSITE" id="PS50889">
    <property type="entry name" value="S4"/>
    <property type="match status" value="1"/>
</dbReference>
<comment type="caution">
    <text evidence="7">The sequence shown here is derived from an EMBL/GenBank/DDBJ whole genome shotgun (WGS) entry which is preliminary data.</text>
</comment>